<evidence type="ECO:0000259" key="2">
    <source>
        <dbReference type="Pfam" id="PF07589"/>
    </source>
</evidence>
<organism evidence="3 4">
    <name type="scientific">Roseiarcus fermentans</name>
    <dbReference type="NCBI Taxonomy" id="1473586"/>
    <lineage>
        <taxon>Bacteria</taxon>
        <taxon>Pseudomonadati</taxon>
        <taxon>Pseudomonadota</taxon>
        <taxon>Alphaproteobacteria</taxon>
        <taxon>Hyphomicrobiales</taxon>
        <taxon>Roseiarcaceae</taxon>
        <taxon>Roseiarcus</taxon>
    </lineage>
</organism>
<accession>A0A366FSJ2</accession>
<name>A0A366FSJ2_9HYPH</name>
<feature type="domain" description="Ice-binding protein C-terminal" evidence="2">
    <location>
        <begin position="253"/>
        <end position="277"/>
    </location>
</feature>
<feature type="compositionally biased region" description="Low complexity" evidence="1">
    <location>
        <begin position="15"/>
        <end position="31"/>
    </location>
</feature>
<dbReference type="NCBIfam" id="TIGR02595">
    <property type="entry name" value="PEP_CTERM"/>
    <property type="match status" value="1"/>
</dbReference>
<dbReference type="NCBIfam" id="NF035944">
    <property type="entry name" value="PEPxxWA-CTERM"/>
    <property type="match status" value="1"/>
</dbReference>
<evidence type="ECO:0000256" key="1">
    <source>
        <dbReference type="SAM" id="MobiDB-lite"/>
    </source>
</evidence>
<feature type="region of interest" description="Disordered" evidence="1">
    <location>
        <begin position="1"/>
        <end position="39"/>
    </location>
</feature>
<reference evidence="3 4" key="1">
    <citation type="submission" date="2018-06" db="EMBL/GenBank/DDBJ databases">
        <title>Genomic Encyclopedia of Type Strains, Phase IV (KMG-IV): sequencing the most valuable type-strain genomes for metagenomic binning, comparative biology and taxonomic classification.</title>
        <authorList>
            <person name="Goeker M."/>
        </authorList>
    </citation>
    <scope>NUCLEOTIDE SEQUENCE [LARGE SCALE GENOMIC DNA]</scope>
    <source>
        <strain evidence="3 4">DSM 24875</strain>
    </source>
</reference>
<dbReference type="RefSeq" id="WP_113887757.1">
    <property type="nucleotide sequence ID" value="NZ_QNRK01000003.1"/>
</dbReference>
<evidence type="ECO:0000313" key="4">
    <source>
        <dbReference type="Proteomes" id="UP000253529"/>
    </source>
</evidence>
<dbReference type="Proteomes" id="UP000253529">
    <property type="component" value="Unassembled WGS sequence"/>
</dbReference>
<gene>
    <name evidence="3" type="ORF">DFR50_1031</name>
</gene>
<dbReference type="OrthoDB" id="8229827at2"/>
<protein>
    <submittedName>
        <fullName evidence="3">Putative secreted protein with PEP-CTERM sorting signal</fullName>
    </submittedName>
</protein>
<keyword evidence="4" id="KW-1185">Reference proteome</keyword>
<comment type="caution">
    <text evidence="3">The sequence shown here is derived from an EMBL/GenBank/DDBJ whole genome shotgun (WGS) entry which is preliminary data.</text>
</comment>
<dbReference type="Pfam" id="PF07589">
    <property type="entry name" value="PEP-CTERM"/>
    <property type="match status" value="1"/>
</dbReference>
<dbReference type="InterPro" id="IPR013424">
    <property type="entry name" value="Ice-binding_C"/>
</dbReference>
<dbReference type="AlphaFoldDB" id="A0A366FSJ2"/>
<evidence type="ECO:0000313" key="3">
    <source>
        <dbReference type="EMBL" id="RBP17116.1"/>
    </source>
</evidence>
<dbReference type="EMBL" id="QNRK01000003">
    <property type="protein sequence ID" value="RBP17116.1"/>
    <property type="molecule type" value="Genomic_DNA"/>
</dbReference>
<sequence length="282" mass="27400">MTTIATGGAGGSPHGPGSASAGGDASASSDATLNGPGSVSSTAIATGGAQGVQVMVEGPSGAASARSAASDADGSVATTAQSPAVASSPSNGAAIAETLAVVGAGSSALAPIVAGETISDATLTSNGPTIGGGVMSAGATECCGARNYSDEADFTFATGARERLSLTLLDTIAAGSGFASARFTVTVDGRAAVADRFTSLRAAERFFSGRTLDLGVVRRGGRTVAVSFALTPDADVVMPAGGFGFDYSLQDPAVPEPATWAMLLIGFAGLGRAMRSRNRRAA</sequence>
<proteinExistence type="predicted"/>